<keyword evidence="3" id="KW-0969">Cilium</keyword>
<dbReference type="InterPro" id="IPR038610">
    <property type="entry name" value="FliK-like_C_sf"/>
</dbReference>
<reference evidence="3 4" key="1">
    <citation type="submission" date="2019-08" db="EMBL/GenBank/DDBJ databases">
        <title>Bacillus genomes from the desert of Cuatro Cienegas, Coahuila.</title>
        <authorList>
            <person name="Olmedo-Alvarez G."/>
        </authorList>
    </citation>
    <scope>NUCLEOTIDE SEQUENCE [LARGE SCALE GENOMIC DNA]</scope>
    <source>
        <strain evidence="3 4">CH87b_3T</strain>
    </source>
</reference>
<protein>
    <submittedName>
        <fullName evidence="3">Flagellar hook-length control protein FliK</fullName>
    </submittedName>
</protein>
<gene>
    <name evidence="3" type="ORF">FZC85_13170</name>
</gene>
<feature type="compositionally biased region" description="Low complexity" evidence="1">
    <location>
        <begin position="376"/>
        <end position="390"/>
    </location>
</feature>
<proteinExistence type="predicted"/>
<comment type="caution">
    <text evidence="3">The sequence shown here is derived from an EMBL/GenBank/DDBJ whole genome shotgun (WGS) entry which is preliminary data.</text>
</comment>
<feature type="domain" description="Flagellar hook-length control protein-like C-terminal" evidence="2">
    <location>
        <begin position="293"/>
        <end position="367"/>
    </location>
</feature>
<organism evidence="3 4">
    <name type="scientific">Rossellomorea aquimaris</name>
    <dbReference type="NCBI Taxonomy" id="189382"/>
    <lineage>
        <taxon>Bacteria</taxon>
        <taxon>Bacillati</taxon>
        <taxon>Bacillota</taxon>
        <taxon>Bacilli</taxon>
        <taxon>Bacillales</taxon>
        <taxon>Bacillaceae</taxon>
        <taxon>Rossellomorea</taxon>
    </lineage>
</organism>
<dbReference type="EMBL" id="VTEZ01000003">
    <property type="protein sequence ID" value="TYS85913.1"/>
    <property type="molecule type" value="Genomic_DNA"/>
</dbReference>
<dbReference type="Gene3D" id="3.30.750.140">
    <property type="match status" value="1"/>
</dbReference>
<dbReference type="AlphaFoldDB" id="A0A5D4UF94"/>
<evidence type="ECO:0000259" key="2">
    <source>
        <dbReference type="Pfam" id="PF02120"/>
    </source>
</evidence>
<dbReference type="RefSeq" id="WP_148968741.1">
    <property type="nucleotide sequence ID" value="NZ_JBNIKW010000010.1"/>
</dbReference>
<keyword evidence="3" id="KW-0966">Cell projection</keyword>
<evidence type="ECO:0000313" key="4">
    <source>
        <dbReference type="Proteomes" id="UP000324269"/>
    </source>
</evidence>
<feature type="compositionally biased region" description="Basic and acidic residues" evidence="1">
    <location>
        <begin position="396"/>
        <end position="405"/>
    </location>
</feature>
<keyword evidence="3" id="KW-0282">Flagellum</keyword>
<dbReference type="CDD" id="cd17470">
    <property type="entry name" value="T3SS_Flik_C"/>
    <property type="match status" value="1"/>
</dbReference>
<dbReference type="Pfam" id="PF02120">
    <property type="entry name" value="Flg_hook"/>
    <property type="match status" value="1"/>
</dbReference>
<evidence type="ECO:0000313" key="3">
    <source>
        <dbReference type="EMBL" id="TYS85913.1"/>
    </source>
</evidence>
<dbReference type="InterPro" id="IPR021136">
    <property type="entry name" value="Flagellar_hook_control-like_C"/>
</dbReference>
<name>A0A5D4UF94_9BACI</name>
<dbReference type="Proteomes" id="UP000324269">
    <property type="component" value="Unassembled WGS sequence"/>
</dbReference>
<dbReference type="OrthoDB" id="2112988at2"/>
<evidence type="ECO:0000256" key="1">
    <source>
        <dbReference type="SAM" id="MobiDB-lite"/>
    </source>
</evidence>
<feature type="region of interest" description="Disordered" evidence="1">
    <location>
        <begin position="370"/>
        <end position="415"/>
    </location>
</feature>
<accession>A0A5D4UF94</accession>
<sequence>MEIGIGSKAPSFPMGMRKGSTLPKEEMDGFSKLLGFVSNHVVEREEVKQPETLSLLVSLQGILRATELDEIGLTSGQLEDISRLKEFDYDQIAEIVGVDKETVKTLFSELQSALIGTELYSSSSGDSAEDLHEILLGTMQLLQSALKNEVRGTSEKGPIEEVTKLVKVIELLAANRDLLMVEASKATELIDMLKMVQSGVDATLAREFNQGKDWSRVLKDAFQRQSPVQTMEKQSSTEGLTVEKKSIQPIQVSHIHFVLPKTESVSISLSSGNRSIQYEQFVKEFQNILNKSQMLSQPNMTKLLIKLYPEQLGSLRIELLQQNGVMTAKILASTATAKEMLDSQLQGLKHAFTSQNLQVEKVEISQALTDAERQSKGQSQHQSSQQQKQNQPDHAGSQEEERTQSFKDYLVNTEI</sequence>